<evidence type="ECO:0000256" key="2">
    <source>
        <dbReference type="ARBA" id="ARBA00009773"/>
    </source>
</evidence>
<evidence type="ECO:0000313" key="8">
    <source>
        <dbReference type="EMBL" id="MCC9641991.1"/>
    </source>
</evidence>
<feature type="transmembrane region" description="Helical" evidence="7">
    <location>
        <begin position="40"/>
        <end position="57"/>
    </location>
</feature>
<dbReference type="PANTHER" id="PTHR21716:SF16">
    <property type="entry name" value="BLL1467 PROTEIN"/>
    <property type="match status" value="1"/>
</dbReference>
<dbReference type="RefSeq" id="WP_230272561.1">
    <property type="nucleotide sequence ID" value="NZ_JAJKFW010000014.1"/>
</dbReference>
<evidence type="ECO:0000256" key="3">
    <source>
        <dbReference type="ARBA" id="ARBA00022692"/>
    </source>
</evidence>
<keyword evidence="9" id="KW-1185">Reference proteome</keyword>
<feature type="transmembrane region" description="Helical" evidence="7">
    <location>
        <begin position="345"/>
        <end position="371"/>
    </location>
</feature>
<proteinExistence type="inferred from homology"/>
<organism evidence="8 9">
    <name type="scientific">Rhodopirellula halodulae</name>
    <dbReference type="NCBI Taxonomy" id="2894198"/>
    <lineage>
        <taxon>Bacteria</taxon>
        <taxon>Pseudomonadati</taxon>
        <taxon>Planctomycetota</taxon>
        <taxon>Planctomycetia</taxon>
        <taxon>Pirellulales</taxon>
        <taxon>Pirellulaceae</taxon>
        <taxon>Rhodopirellula</taxon>
    </lineage>
</organism>
<feature type="transmembrane region" description="Helical" evidence="7">
    <location>
        <begin position="241"/>
        <end position="263"/>
    </location>
</feature>
<dbReference type="InterPro" id="IPR002549">
    <property type="entry name" value="AI-2E-like"/>
</dbReference>
<accession>A0ABS8NEL0</accession>
<feature type="transmembrane region" description="Helical" evidence="7">
    <location>
        <begin position="92"/>
        <end position="112"/>
    </location>
</feature>
<dbReference type="Proteomes" id="UP001430306">
    <property type="component" value="Unassembled WGS sequence"/>
</dbReference>
<gene>
    <name evidence="8" type="ORF">LOC71_06870</name>
</gene>
<keyword evidence="3 7" id="KW-0812">Transmembrane</keyword>
<evidence type="ECO:0000256" key="1">
    <source>
        <dbReference type="ARBA" id="ARBA00004141"/>
    </source>
</evidence>
<keyword evidence="4 7" id="KW-1133">Transmembrane helix</keyword>
<evidence type="ECO:0000256" key="5">
    <source>
        <dbReference type="ARBA" id="ARBA00023136"/>
    </source>
</evidence>
<comment type="caution">
    <text evidence="8">The sequence shown here is derived from an EMBL/GenBank/DDBJ whole genome shotgun (WGS) entry which is preliminary data.</text>
</comment>
<evidence type="ECO:0000256" key="4">
    <source>
        <dbReference type="ARBA" id="ARBA00022989"/>
    </source>
</evidence>
<feature type="transmembrane region" description="Helical" evidence="7">
    <location>
        <begin position="192"/>
        <end position="221"/>
    </location>
</feature>
<dbReference type="Pfam" id="PF01594">
    <property type="entry name" value="AI-2E_transport"/>
    <property type="match status" value="1"/>
</dbReference>
<feature type="transmembrane region" description="Helical" evidence="7">
    <location>
        <begin position="63"/>
        <end position="80"/>
    </location>
</feature>
<evidence type="ECO:0000256" key="7">
    <source>
        <dbReference type="SAM" id="Phobius"/>
    </source>
</evidence>
<sequence>MVSHSHRFHTILTGPRSERSKPKAESLLELERLSSRVKHANIGIWICAILLSLYALYVGRNLFMPILVAVFAYLTLRPVIRGMGRMGIPSGIAAGSIMLVMGLSVGTIGYVLSGPAQEILQQIPGSLPEVKDKLGFIFEHLETVNQATEDISDTADQENLTAEEKPVPVEIKQPAWTTTSPLIAGTGNAVSFISIAAVLLFFLMAGGDSVILSVVSILPSFSSKRRFMEVLVGVQDGLSSYLAWVTCINACLGVCIGTAMWALGMPSPLLWGVAAMLLNFIPMVGAMLGIAAVFFVALVNVDHVSYAFIVAGAYAALTGLEGQFITPMLLGKSMRLSSVLVFLSIVVWGWMWGIVGVFLAVPILIAIVMVVEKLEATSPVQEMINGTVGKNVPAD</sequence>
<protein>
    <submittedName>
        <fullName evidence="8">AI-2E family transporter</fullName>
    </submittedName>
</protein>
<keyword evidence="5 7" id="KW-0472">Membrane</keyword>
<comment type="subcellular location">
    <subcellularLocation>
        <location evidence="1">Membrane</location>
        <topology evidence="1">Multi-pass membrane protein</topology>
    </subcellularLocation>
</comment>
<dbReference type="PANTHER" id="PTHR21716">
    <property type="entry name" value="TRANSMEMBRANE PROTEIN"/>
    <property type="match status" value="1"/>
</dbReference>
<feature type="region of interest" description="Disordered" evidence="6">
    <location>
        <begin position="1"/>
        <end position="20"/>
    </location>
</feature>
<feature type="transmembrane region" description="Helical" evidence="7">
    <location>
        <begin position="306"/>
        <end position="325"/>
    </location>
</feature>
<feature type="transmembrane region" description="Helical" evidence="7">
    <location>
        <begin position="269"/>
        <end position="299"/>
    </location>
</feature>
<evidence type="ECO:0000313" key="9">
    <source>
        <dbReference type="Proteomes" id="UP001430306"/>
    </source>
</evidence>
<reference evidence="8" key="1">
    <citation type="submission" date="2021-11" db="EMBL/GenBank/DDBJ databases">
        <title>Genome sequence.</title>
        <authorList>
            <person name="Sun Q."/>
        </authorList>
    </citation>
    <scope>NUCLEOTIDE SEQUENCE</scope>
    <source>
        <strain evidence="8">JC740</strain>
    </source>
</reference>
<dbReference type="EMBL" id="JAJKFW010000014">
    <property type="protein sequence ID" value="MCC9641991.1"/>
    <property type="molecule type" value="Genomic_DNA"/>
</dbReference>
<name>A0ABS8NEL0_9BACT</name>
<comment type="similarity">
    <text evidence="2">Belongs to the autoinducer-2 exporter (AI-2E) (TC 2.A.86) family.</text>
</comment>
<evidence type="ECO:0000256" key="6">
    <source>
        <dbReference type="SAM" id="MobiDB-lite"/>
    </source>
</evidence>